<dbReference type="EMBL" id="MK500408">
    <property type="protein sequence ID" value="QBK89156.1"/>
    <property type="molecule type" value="Genomic_DNA"/>
</dbReference>
<feature type="region of interest" description="Disordered" evidence="1">
    <location>
        <begin position="71"/>
        <end position="109"/>
    </location>
</feature>
<evidence type="ECO:0000313" key="2">
    <source>
        <dbReference type="EMBL" id="QBK89156.1"/>
    </source>
</evidence>
<accession>A0A481Z414</accession>
<gene>
    <name evidence="2" type="ORF">LCMiAC02_02500</name>
</gene>
<feature type="compositionally biased region" description="Basic and acidic residues" evidence="1">
    <location>
        <begin position="78"/>
        <end position="109"/>
    </location>
</feature>
<protein>
    <submittedName>
        <fullName evidence="2">Uncharacterized protein</fullName>
    </submittedName>
</protein>
<proteinExistence type="predicted"/>
<sequence>MYNNHKDFDEFVTKICVLNIQLGAIKNGTLKELSPELKRYYQIITYAIPIIEQIAKDPNSKIEDIITINNNLNNNTSKNKEADKKKKEADKKKKEADKKKKEDDEKKGDTEVLNFVNSGIEKFNMIYKNKFIKTQFFIEYNKTVKI</sequence>
<reference evidence="2" key="1">
    <citation type="journal article" date="2019" name="MBio">
        <title>Virus Genomes from Deep Sea Sediments Expand the Ocean Megavirome and Support Independent Origins of Viral Gigantism.</title>
        <authorList>
            <person name="Backstrom D."/>
            <person name="Yutin N."/>
            <person name="Jorgensen S.L."/>
            <person name="Dharamshi J."/>
            <person name="Homa F."/>
            <person name="Zaremba-Niedwiedzka K."/>
            <person name="Spang A."/>
            <person name="Wolf Y.I."/>
            <person name="Koonin E.V."/>
            <person name="Ettema T.J."/>
        </authorList>
    </citation>
    <scope>NUCLEOTIDE SEQUENCE</scope>
</reference>
<organism evidence="2">
    <name type="scientific">Mimivirus LCMiAC02</name>
    <dbReference type="NCBI Taxonomy" id="2506609"/>
    <lineage>
        <taxon>Viruses</taxon>
        <taxon>Varidnaviria</taxon>
        <taxon>Bamfordvirae</taxon>
        <taxon>Nucleocytoviricota</taxon>
        <taxon>Megaviricetes</taxon>
        <taxon>Imitervirales</taxon>
        <taxon>Mimiviridae</taxon>
        <taxon>Klosneuvirinae</taxon>
    </lineage>
</organism>
<evidence type="ECO:0000256" key="1">
    <source>
        <dbReference type="SAM" id="MobiDB-lite"/>
    </source>
</evidence>
<name>A0A481Z414_9VIRU</name>